<dbReference type="PROSITE" id="PS50968">
    <property type="entry name" value="BIOTINYL_LIPOYL"/>
    <property type="match status" value="1"/>
</dbReference>
<sequence length="123" mass="13242">MSVRYTQDHEWVRLDGDVATVGITKYAQEQLGDVVFVELPEIGRTVTKGVELAVVESVKAASDVFAPLAGEVVEVNSALPDAPQGVNEDPEGAAWFVKLRVADQGEFDGLMDAVSYKAFVDSL</sequence>
<dbReference type="InterPro" id="IPR000089">
    <property type="entry name" value="Biotin_lipoyl"/>
</dbReference>
<comment type="caution">
    <text evidence="6">The sequence shown here is derived from an EMBL/GenBank/DDBJ whole genome shotgun (WGS) entry which is preliminary data.</text>
</comment>
<feature type="modified residue" description="N6-lipoyllysine" evidence="3 4">
    <location>
        <position position="59"/>
    </location>
</feature>
<dbReference type="HAMAP" id="MF_00272">
    <property type="entry name" value="GcvH"/>
    <property type="match status" value="1"/>
</dbReference>
<dbReference type="Pfam" id="PF01597">
    <property type="entry name" value="GCV_H"/>
    <property type="match status" value="1"/>
</dbReference>
<dbReference type="CDD" id="cd06848">
    <property type="entry name" value="GCS_H"/>
    <property type="match status" value="1"/>
</dbReference>
<feature type="domain" description="Lipoyl-binding" evidence="5">
    <location>
        <begin position="18"/>
        <end position="100"/>
    </location>
</feature>
<evidence type="ECO:0000256" key="4">
    <source>
        <dbReference type="PIRSR" id="PIRSR617453-50"/>
    </source>
</evidence>
<accession>A0A6A7Y465</accession>
<dbReference type="InterPro" id="IPR017453">
    <property type="entry name" value="GCV_H_sub"/>
</dbReference>
<dbReference type="PANTHER" id="PTHR11715:SF3">
    <property type="entry name" value="GLYCINE CLEAVAGE SYSTEM H PROTEIN-RELATED"/>
    <property type="match status" value="1"/>
</dbReference>
<dbReference type="GO" id="GO:0009249">
    <property type="term" value="P:protein lipoylation"/>
    <property type="evidence" value="ECO:0007669"/>
    <property type="project" value="TreeGrafter"/>
</dbReference>
<gene>
    <name evidence="3 6" type="primary">gcvH</name>
    <name evidence="6" type="ORF">F0357_14990</name>
</gene>
<dbReference type="GO" id="GO:0019464">
    <property type="term" value="P:glycine decarboxylation via glycine cleavage system"/>
    <property type="evidence" value="ECO:0007669"/>
    <property type="project" value="UniProtKB-UniRule"/>
</dbReference>
<dbReference type="Proteomes" id="UP000332515">
    <property type="component" value="Unassembled WGS sequence"/>
</dbReference>
<dbReference type="PANTHER" id="PTHR11715">
    <property type="entry name" value="GLYCINE CLEAVAGE SYSTEM H PROTEIN"/>
    <property type="match status" value="1"/>
</dbReference>
<evidence type="ECO:0000256" key="1">
    <source>
        <dbReference type="ARBA" id="ARBA00009249"/>
    </source>
</evidence>
<dbReference type="Gene3D" id="2.40.50.100">
    <property type="match status" value="1"/>
</dbReference>
<comment type="function">
    <text evidence="3">The glycine cleavage system catalyzes the degradation of glycine. The H protein shuttles the methylamine group of glycine from the P protein to the T protein.</text>
</comment>
<name>A0A6A7Y465_9HYPH</name>
<dbReference type="RefSeq" id="WP_153483545.1">
    <property type="nucleotide sequence ID" value="NZ_VWNA01000001.1"/>
</dbReference>
<protein>
    <recommendedName>
        <fullName evidence="3">Glycine cleavage system H protein</fullName>
    </recommendedName>
</protein>
<keyword evidence="2 3" id="KW-0450">Lipoyl</keyword>
<proteinExistence type="inferred from homology"/>
<evidence type="ECO:0000313" key="6">
    <source>
        <dbReference type="EMBL" id="MQT13920.1"/>
    </source>
</evidence>
<comment type="subunit">
    <text evidence="3">The glycine cleavage system is composed of four proteins: P, T, L and H.</text>
</comment>
<organism evidence="6 7">
    <name type="scientific">Segnochrobactrum spirostomi</name>
    <dbReference type="NCBI Taxonomy" id="2608987"/>
    <lineage>
        <taxon>Bacteria</taxon>
        <taxon>Pseudomonadati</taxon>
        <taxon>Pseudomonadota</taxon>
        <taxon>Alphaproteobacteria</taxon>
        <taxon>Hyphomicrobiales</taxon>
        <taxon>Segnochrobactraceae</taxon>
        <taxon>Segnochrobactrum</taxon>
    </lineage>
</organism>
<dbReference type="SUPFAM" id="SSF51230">
    <property type="entry name" value="Single hybrid motif"/>
    <property type="match status" value="1"/>
</dbReference>
<dbReference type="InterPro" id="IPR033753">
    <property type="entry name" value="GCV_H/Fam206"/>
</dbReference>
<dbReference type="InterPro" id="IPR002930">
    <property type="entry name" value="GCV_H"/>
</dbReference>
<evidence type="ECO:0000256" key="3">
    <source>
        <dbReference type="HAMAP-Rule" id="MF_00272"/>
    </source>
</evidence>
<evidence type="ECO:0000256" key="2">
    <source>
        <dbReference type="ARBA" id="ARBA00022823"/>
    </source>
</evidence>
<dbReference type="NCBIfam" id="TIGR00527">
    <property type="entry name" value="gcvH"/>
    <property type="match status" value="1"/>
</dbReference>
<dbReference type="EMBL" id="VWNA01000001">
    <property type="protein sequence ID" value="MQT13920.1"/>
    <property type="molecule type" value="Genomic_DNA"/>
</dbReference>
<reference evidence="6 7" key="1">
    <citation type="submission" date="2019-09" db="EMBL/GenBank/DDBJ databases">
        <title>Segnochrobactrum spirostomi gen. nov., sp. nov., isolated from the ciliate Spirostomum cf. yagiui and description of a novel family, Segnochrobactraceae fam. nov. within the order Rhizobiales of the class Alphaproteobacteria.</title>
        <authorList>
            <person name="Akter S."/>
            <person name="Shazib S.U.A."/>
            <person name="Shin M.K."/>
        </authorList>
    </citation>
    <scope>NUCLEOTIDE SEQUENCE [LARGE SCALE GENOMIC DNA]</scope>
    <source>
        <strain evidence="6 7">Sp-1</strain>
    </source>
</reference>
<evidence type="ECO:0000313" key="7">
    <source>
        <dbReference type="Proteomes" id="UP000332515"/>
    </source>
</evidence>
<dbReference type="GO" id="GO:0005960">
    <property type="term" value="C:glycine cleavage complex"/>
    <property type="evidence" value="ECO:0007669"/>
    <property type="project" value="InterPro"/>
</dbReference>
<evidence type="ECO:0000259" key="5">
    <source>
        <dbReference type="PROSITE" id="PS50968"/>
    </source>
</evidence>
<keyword evidence="7" id="KW-1185">Reference proteome</keyword>
<dbReference type="GO" id="GO:0005829">
    <property type="term" value="C:cytosol"/>
    <property type="evidence" value="ECO:0007669"/>
    <property type="project" value="TreeGrafter"/>
</dbReference>
<comment type="similarity">
    <text evidence="1 3">Belongs to the GcvH family.</text>
</comment>
<dbReference type="NCBIfam" id="NF002270">
    <property type="entry name" value="PRK01202.1"/>
    <property type="match status" value="1"/>
</dbReference>
<dbReference type="AlphaFoldDB" id="A0A6A7Y465"/>
<comment type="cofactor">
    <cofactor evidence="3">
        <name>(R)-lipoate</name>
        <dbReference type="ChEBI" id="CHEBI:83088"/>
    </cofactor>
    <text evidence="3">Binds 1 lipoyl cofactor covalently.</text>
</comment>
<dbReference type="InterPro" id="IPR011053">
    <property type="entry name" value="Single_hybrid_motif"/>
</dbReference>